<dbReference type="GO" id="GO:0005737">
    <property type="term" value="C:cytoplasm"/>
    <property type="evidence" value="ECO:0007669"/>
    <property type="project" value="UniProtKB-SubCell"/>
</dbReference>
<evidence type="ECO:0000256" key="1">
    <source>
        <dbReference type="ARBA" id="ARBA00022694"/>
    </source>
</evidence>
<protein>
    <recommendedName>
        <fullName evidence="2">tRNA(Met) cytidine acetate ligase</fullName>
        <ecNumber evidence="2">6.3.4.-</ecNumber>
    </recommendedName>
</protein>
<name>A0A833FJF1_9FIRM</name>
<dbReference type="HAMAP" id="MF_01539">
    <property type="entry name" value="TmcAL"/>
    <property type="match status" value="1"/>
</dbReference>
<keyword evidence="2" id="KW-0547">Nucleotide-binding</keyword>
<accession>A0A833FJF1</accession>
<keyword evidence="2" id="KW-0820">tRNA-binding</keyword>
<comment type="caution">
    <text evidence="3">The sequence shown here is derived from an EMBL/GenBank/DDBJ whole genome shotgun (WGS) entry which is preliminary data.</text>
</comment>
<reference evidence="3 4" key="1">
    <citation type="submission" date="2019-09" db="EMBL/GenBank/DDBJ databases">
        <title>Draft genome sequence of 3 type strains from the CCUG.</title>
        <authorList>
            <person name="Pineiro-Iglesias B."/>
            <person name="Tunovic T."/>
            <person name="Unosson C."/>
            <person name="Inganas E."/>
            <person name="Ohlen M."/>
            <person name="Cardew S."/>
            <person name="Jensie-Markopoulos S."/>
            <person name="Salva-Serra F."/>
            <person name="Jaen-Luchoro D."/>
            <person name="Karlsson R."/>
            <person name="Svensson-Stadler L."/>
            <person name="Chun J."/>
            <person name="Moore E."/>
        </authorList>
    </citation>
    <scope>NUCLEOTIDE SEQUENCE [LARGE SCALE GENOMIC DNA]</scope>
    <source>
        <strain evidence="3 4">CCUG 65427</strain>
    </source>
</reference>
<evidence type="ECO:0000313" key="4">
    <source>
        <dbReference type="Proteomes" id="UP000434554"/>
    </source>
</evidence>
<keyword evidence="3" id="KW-0808">Transferase</keyword>
<dbReference type="GO" id="GO:0000049">
    <property type="term" value="F:tRNA binding"/>
    <property type="evidence" value="ECO:0007669"/>
    <property type="project" value="UniProtKB-KW"/>
</dbReference>
<comment type="caution">
    <text evidence="2">Lacks conserved residue(s) required for the propagation of feature annotation.</text>
</comment>
<proteinExistence type="inferred from homology"/>
<feature type="binding site" evidence="2">
    <location>
        <begin position="23"/>
        <end position="36"/>
    </location>
    <ligand>
        <name>ATP</name>
        <dbReference type="ChEBI" id="CHEBI:30616"/>
    </ligand>
</feature>
<feature type="binding site" evidence="2">
    <location>
        <position position="200"/>
    </location>
    <ligand>
        <name>ATP</name>
        <dbReference type="ChEBI" id="CHEBI:30616"/>
    </ligand>
</feature>
<keyword evidence="2" id="KW-0067">ATP-binding</keyword>
<dbReference type="AlphaFoldDB" id="A0A833FJF1"/>
<dbReference type="PANTHER" id="PTHR37825">
    <property type="entry name" value="TRNA(MET) CYTIDINE ACETATE LIGASE"/>
    <property type="match status" value="1"/>
</dbReference>
<dbReference type="InterPro" id="IPR008513">
    <property type="entry name" value="tRNA(Met)_cyd_acetate_ligase"/>
</dbReference>
<dbReference type="InterPro" id="IPR014729">
    <property type="entry name" value="Rossmann-like_a/b/a_fold"/>
</dbReference>
<comment type="subcellular location">
    <subcellularLocation>
        <location evidence="2">Cytoplasm</location>
    </subcellularLocation>
</comment>
<sequence>MIQTDKILSNFQRSPIMNCIGIVTEYNPFHTGHAYQLNTLAERYPDALRIVVMSGSFVQRGEPALFDKFTRARWALLNGAHAVIELPTVYATANAERFAAGAVRLLHQLGARALSFGSETNNAALLQKIAAKSSDKAVQEACRQAMKNGEFYGTALRQAIIAQYPEAAPIVNQPNALLGLEYTKAIQTYGLNMNLIPVKREGEHHNDELTTDWSSGSALRRQIRTNDNKDHLSKTLAPYLPANIIADCQEKILFNDYTEIERYHDFILYESRKLSATQLASLADFNEGLHQVWPSAGQKESWTSALDSLKSKRYSYARLNRMATYTVLGISRRLQDEAHETGPQYGRLLGFTDAARPWLQRKEFDVPLIQKWAPFVNTATGLTAEMATLDQKATDIQKLCIKNASNRKGGEDFYFTPWYIKK</sequence>
<comment type="catalytic activity">
    <reaction evidence="2">
        <text>cytidine(34) in elongator tRNA(Met) + acetate + ATP = N(4)-acetylcytidine(34) in elongator tRNA(Met) + AMP + diphosphate</text>
        <dbReference type="Rhea" id="RHEA:58144"/>
        <dbReference type="Rhea" id="RHEA-COMP:10693"/>
        <dbReference type="Rhea" id="RHEA-COMP:10694"/>
        <dbReference type="ChEBI" id="CHEBI:30089"/>
        <dbReference type="ChEBI" id="CHEBI:30616"/>
        <dbReference type="ChEBI" id="CHEBI:33019"/>
        <dbReference type="ChEBI" id="CHEBI:74900"/>
        <dbReference type="ChEBI" id="CHEBI:82748"/>
        <dbReference type="ChEBI" id="CHEBI:456215"/>
    </reaction>
</comment>
<dbReference type="GO" id="GO:0016740">
    <property type="term" value="F:transferase activity"/>
    <property type="evidence" value="ECO:0007669"/>
    <property type="project" value="UniProtKB-KW"/>
</dbReference>
<dbReference type="GO" id="GO:0016879">
    <property type="term" value="F:ligase activity, forming carbon-nitrogen bonds"/>
    <property type="evidence" value="ECO:0007669"/>
    <property type="project" value="UniProtKB-UniRule"/>
</dbReference>
<dbReference type="SUPFAM" id="SSF52374">
    <property type="entry name" value="Nucleotidylyl transferase"/>
    <property type="match status" value="1"/>
</dbReference>
<dbReference type="GO" id="GO:0005524">
    <property type="term" value="F:ATP binding"/>
    <property type="evidence" value="ECO:0007669"/>
    <property type="project" value="UniProtKB-KW"/>
</dbReference>
<comment type="similarity">
    <text evidence="2">Belongs to the TmcAL family.</text>
</comment>
<keyword evidence="2" id="KW-0694">RNA-binding</keyword>
<dbReference type="PANTHER" id="PTHR37825:SF1">
    <property type="entry name" value="TRNA(MET) CYTIDINE ACETATE LIGASE"/>
    <property type="match status" value="1"/>
</dbReference>
<evidence type="ECO:0000313" key="3">
    <source>
        <dbReference type="EMBL" id="KAB1478094.1"/>
    </source>
</evidence>
<keyword evidence="2" id="KW-0963">Cytoplasm</keyword>
<keyword evidence="2" id="KW-0436">Ligase</keyword>
<dbReference type="EMBL" id="WBKH01000006">
    <property type="protein sequence ID" value="KAB1478094.1"/>
    <property type="molecule type" value="Genomic_DNA"/>
</dbReference>
<feature type="binding site" evidence="2">
    <location>
        <position position="117"/>
    </location>
    <ligand>
        <name>ATP</name>
        <dbReference type="ChEBI" id="CHEBI:30616"/>
    </ligand>
</feature>
<organism evidence="3 4">
    <name type="scientific">Veillonella seminalis</name>
    <dbReference type="NCBI Taxonomy" id="1502943"/>
    <lineage>
        <taxon>Bacteria</taxon>
        <taxon>Bacillati</taxon>
        <taxon>Bacillota</taxon>
        <taxon>Negativicutes</taxon>
        <taxon>Veillonellales</taxon>
        <taxon>Veillonellaceae</taxon>
        <taxon>Veillonella</taxon>
    </lineage>
</organism>
<dbReference type="Gene3D" id="3.40.50.620">
    <property type="entry name" value="HUPs"/>
    <property type="match status" value="1"/>
</dbReference>
<keyword evidence="1 2" id="KW-0819">tRNA processing</keyword>
<dbReference type="EC" id="6.3.4.-" evidence="2"/>
<dbReference type="GO" id="GO:0006400">
    <property type="term" value="P:tRNA modification"/>
    <property type="evidence" value="ECO:0007669"/>
    <property type="project" value="UniProtKB-UniRule"/>
</dbReference>
<gene>
    <name evidence="2" type="primary">tmcAL</name>
    <name evidence="3" type="ORF">F8R14_06280</name>
</gene>
<dbReference type="Pfam" id="PF05636">
    <property type="entry name" value="HIGH_NTase1"/>
    <property type="match status" value="1"/>
</dbReference>
<dbReference type="Proteomes" id="UP000434554">
    <property type="component" value="Unassembled WGS sequence"/>
</dbReference>
<feature type="binding site" evidence="2">
    <location>
        <position position="175"/>
    </location>
    <ligand>
        <name>ATP</name>
        <dbReference type="ChEBI" id="CHEBI:30616"/>
    </ligand>
</feature>
<evidence type="ECO:0000256" key="2">
    <source>
        <dbReference type="HAMAP-Rule" id="MF_01539"/>
    </source>
</evidence>
<comment type="function">
    <text evidence="2">Catalyzes the formation of N(4)-acetylcytidine (ac(4)C) at the wobble position of elongator tRNA(Met), using acetate and ATP as substrates. First activates an acetate ion to form acetyladenylate (Ac-AMP) and then transfers the acetyl group to tRNA to form ac(4)C34.</text>
</comment>